<feature type="repeat" description="RCC1" evidence="2">
    <location>
        <begin position="212"/>
        <end position="263"/>
    </location>
</feature>
<dbReference type="AlphaFoldDB" id="A0ABD0K5V8"/>
<protein>
    <recommendedName>
        <fullName evidence="3">RCC1-like domain-containing protein</fullName>
    </recommendedName>
</protein>
<dbReference type="Pfam" id="PF25390">
    <property type="entry name" value="WD40_RLD"/>
    <property type="match status" value="1"/>
</dbReference>
<keyword evidence="5" id="KW-1185">Reference proteome</keyword>
<evidence type="ECO:0000313" key="5">
    <source>
        <dbReference type="Proteomes" id="UP001519460"/>
    </source>
</evidence>
<sequence length="434" mass="46221">MQIGLRKYHLKPRRGFRERSEKKLLESILRGRLADDSEEIVPFRGRLAESSKDLRQASFVCDDFETSDPFEAVVYYIAVASKNSTMAHSDIIYVACGGLYTGVLTDRGDIYTFGSGKYGRLGSGCEDTLPSPVKISVPDKVLQISCGSWHGAAVTCAGSLVVWGHRKSCGLSSADSTVAILTPPSVLRLTQEHRVVGVACGHNYTIAWTDAGRVMSWGSGHHGVLGHGSTNDISTPRVISALQEVDVVEAAAGYSHSAFVTSQGGVHVCGKGKDGALGIGETNLSDASSPVQVAFPESVHITKISCSVGEHHGHTLALTNDGRVFSWGDGYKGKLGLGHQDSRYTPTLIHPAHFNMESVTVVCAGGIHSTAATAAGSVFTWGCGSDGRLGHPEGQGHRYLFRSDIPKRVVGLGEKVKRALVACSYYHTAAIVEL</sequence>
<dbReference type="InterPro" id="IPR000408">
    <property type="entry name" value="Reg_chr_condens"/>
</dbReference>
<reference evidence="4 5" key="1">
    <citation type="journal article" date="2023" name="Sci. Data">
        <title>Genome assembly of the Korean intertidal mud-creeper Batillaria attramentaria.</title>
        <authorList>
            <person name="Patra A.K."/>
            <person name="Ho P.T."/>
            <person name="Jun S."/>
            <person name="Lee S.J."/>
            <person name="Kim Y."/>
            <person name="Won Y.J."/>
        </authorList>
    </citation>
    <scope>NUCLEOTIDE SEQUENCE [LARGE SCALE GENOMIC DNA]</scope>
    <source>
        <strain evidence="4">Wonlab-2016</strain>
    </source>
</reference>
<organism evidence="4 5">
    <name type="scientific">Batillaria attramentaria</name>
    <dbReference type="NCBI Taxonomy" id="370345"/>
    <lineage>
        <taxon>Eukaryota</taxon>
        <taxon>Metazoa</taxon>
        <taxon>Spiralia</taxon>
        <taxon>Lophotrochozoa</taxon>
        <taxon>Mollusca</taxon>
        <taxon>Gastropoda</taxon>
        <taxon>Caenogastropoda</taxon>
        <taxon>Sorbeoconcha</taxon>
        <taxon>Cerithioidea</taxon>
        <taxon>Batillariidae</taxon>
        <taxon>Batillaria</taxon>
    </lineage>
</organism>
<gene>
    <name evidence="4" type="ORF">BaRGS_00026571</name>
</gene>
<proteinExistence type="predicted"/>
<dbReference type="SUPFAM" id="SSF50985">
    <property type="entry name" value="RCC1/BLIP-II"/>
    <property type="match status" value="2"/>
</dbReference>
<dbReference type="InterPro" id="IPR009091">
    <property type="entry name" value="RCC1/BLIP-II"/>
</dbReference>
<feature type="domain" description="RCC1-like" evidence="3">
    <location>
        <begin position="83"/>
        <end position="430"/>
    </location>
</feature>
<feature type="repeat" description="RCC1" evidence="2">
    <location>
        <begin position="322"/>
        <end position="375"/>
    </location>
</feature>
<dbReference type="InterPro" id="IPR058923">
    <property type="entry name" value="RCC1-like_dom"/>
</dbReference>
<evidence type="ECO:0000259" key="3">
    <source>
        <dbReference type="Pfam" id="PF25390"/>
    </source>
</evidence>
<dbReference type="PROSITE" id="PS50012">
    <property type="entry name" value="RCC1_3"/>
    <property type="match status" value="6"/>
</dbReference>
<evidence type="ECO:0000313" key="4">
    <source>
        <dbReference type="EMBL" id="KAK7482222.1"/>
    </source>
</evidence>
<evidence type="ECO:0000256" key="1">
    <source>
        <dbReference type="ARBA" id="ARBA00022737"/>
    </source>
</evidence>
<evidence type="ECO:0000256" key="2">
    <source>
        <dbReference type="PROSITE-ProRule" id="PRU00235"/>
    </source>
</evidence>
<feature type="repeat" description="RCC1" evidence="2">
    <location>
        <begin position="158"/>
        <end position="211"/>
    </location>
</feature>
<keyword evidence="1" id="KW-0677">Repeat</keyword>
<comment type="caution">
    <text evidence="4">The sequence shown here is derived from an EMBL/GenBank/DDBJ whole genome shotgun (WGS) entry which is preliminary data.</text>
</comment>
<feature type="repeat" description="RCC1" evidence="2">
    <location>
        <begin position="108"/>
        <end position="157"/>
    </location>
</feature>
<dbReference type="Gene3D" id="2.130.10.30">
    <property type="entry name" value="Regulator of chromosome condensation 1/beta-lactamase-inhibitor protein II"/>
    <property type="match status" value="2"/>
</dbReference>
<dbReference type="PRINTS" id="PR00633">
    <property type="entry name" value="RCCNDNSATION"/>
</dbReference>
<dbReference type="EMBL" id="JACVVK020000249">
    <property type="protein sequence ID" value="KAK7482222.1"/>
    <property type="molecule type" value="Genomic_DNA"/>
</dbReference>
<feature type="repeat" description="RCC1" evidence="2">
    <location>
        <begin position="376"/>
        <end position="434"/>
    </location>
</feature>
<accession>A0ABD0K5V8</accession>
<dbReference type="PANTHER" id="PTHR22872">
    <property type="entry name" value="BTK-BINDING PROTEIN-RELATED"/>
    <property type="match status" value="1"/>
</dbReference>
<name>A0ABD0K5V8_9CAEN</name>
<dbReference type="Proteomes" id="UP001519460">
    <property type="component" value="Unassembled WGS sequence"/>
</dbReference>
<dbReference type="PROSITE" id="PS00626">
    <property type="entry name" value="RCC1_2"/>
    <property type="match status" value="2"/>
</dbReference>
<dbReference type="PANTHER" id="PTHR22872:SF2">
    <property type="entry name" value="INHIBITOR OF BRUTON TYROSINE KINASE"/>
    <property type="match status" value="1"/>
</dbReference>
<dbReference type="InterPro" id="IPR051625">
    <property type="entry name" value="Signaling_Regulatory_Domain"/>
</dbReference>
<feature type="repeat" description="RCC1" evidence="2">
    <location>
        <begin position="264"/>
        <end position="321"/>
    </location>
</feature>